<dbReference type="AlphaFoldDB" id="A0A518B4K9"/>
<comment type="similarity">
    <text evidence="1">Belongs to the sulfatase family.</text>
</comment>
<evidence type="ECO:0000313" key="5">
    <source>
        <dbReference type="EMBL" id="QDU61894.1"/>
    </source>
</evidence>
<dbReference type="Proteomes" id="UP000317093">
    <property type="component" value="Chromosome"/>
</dbReference>
<dbReference type="PANTHER" id="PTHR42693:SF53">
    <property type="entry name" value="ENDO-4-O-SULFATASE"/>
    <property type="match status" value="1"/>
</dbReference>
<dbReference type="EMBL" id="CP036279">
    <property type="protein sequence ID" value="QDU61894.1"/>
    <property type="molecule type" value="Genomic_DNA"/>
</dbReference>
<dbReference type="PANTHER" id="PTHR42693">
    <property type="entry name" value="ARYLSULFATASE FAMILY MEMBER"/>
    <property type="match status" value="1"/>
</dbReference>
<dbReference type="EC" id="3.1.6.1" evidence="5"/>
<evidence type="ECO:0000256" key="3">
    <source>
        <dbReference type="SAM" id="SignalP"/>
    </source>
</evidence>
<dbReference type="SUPFAM" id="SSF53649">
    <property type="entry name" value="Alkaline phosphatase-like"/>
    <property type="match status" value="1"/>
</dbReference>
<name>A0A518B4K9_9BACT</name>
<keyword evidence="3" id="KW-0732">Signal</keyword>
<dbReference type="OrthoDB" id="9763613at2"/>
<dbReference type="InterPro" id="IPR000917">
    <property type="entry name" value="Sulfatase_N"/>
</dbReference>
<feature type="signal peptide" evidence="3">
    <location>
        <begin position="1"/>
        <end position="28"/>
    </location>
</feature>
<evidence type="ECO:0000256" key="2">
    <source>
        <dbReference type="ARBA" id="ARBA00022801"/>
    </source>
</evidence>
<dbReference type="KEGG" id="knv:Pan216_27590"/>
<evidence type="ECO:0000256" key="1">
    <source>
        <dbReference type="ARBA" id="ARBA00008779"/>
    </source>
</evidence>
<gene>
    <name evidence="5" type="ORF">Pan216_27590</name>
</gene>
<feature type="domain" description="Sulfatase N-terminal" evidence="4">
    <location>
        <begin position="31"/>
        <end position="322"/>
    </location>
</feature>
<reference evidence="5 6" key="1">
    <citation type="submission" date="2019-02" db="EMBL/GenBank/DDBJ databases">
        <title>Deep-cultivation of Planctomycetes and their phenomic and genomic characterization uncovers novel biology.</title>
        <authorList>
            <person name="Wiegand S."/>
            <person name="Jogler M."/>
            <person name="Boedeker C."/>
            <person name="Pinto D."/>
            <person name="Vollmers J."/>
            <person name="Rivas-Marin E."/>
            <person name="Kohn T."/>
            <person name="Peeters S.H."/>
            <person name="Heuer A."/>
            <person name="Rast P."/>
            <person name="Oberbeckmann S."/>
            <person name="Bunk B."/>
            <person name="Jeske O."/>
            <person name="Meyerdierks A."/>
            <person name="Storesund J.E."/>
            <person name="Kallscheuer N."/>
            <person name="Luecker S."/>
            <person name="Lage O.M."/>
            <person name="Pohl T."/>
            <person name="Merkel B.J."/>
            <person name="Hornburger P."/>
            <person name="Mueller R.-W."/>
            <person name="Bruemmer F."/>
            <person name="Labrenz M."/>
            <person name="Spormann A.M."/>
            <person name="Op den Camp H."/>
            <person name="Overmann J."/>
            <person name="Amann R."/>
            <person name="Jetten M.S.M."/>
            <person name="Mascher T."/>
            <person name="Medema M.H."/>
            <person name="Devos D.P."/>
            <person name="Kaster A.-K."/>
            <person name="Ovreas L."/>
            <person name="Rohde M."/>
            <person name="Galperin M.Y."/>
            <person name="Jogler C."/>
        </authorList>
    </citation>
    <scope>NUCLEOTIDE SEQUENCE [LARGE SCALE GENOMIC DNA]</scope>
    <source>
        <strain evidence="5 6">Pan216</strain>
    </source>
</reference>
<accession>A0A518B4K9</accession>
<dbReference type="RefSeq" id="WP_145258429.1">
    <property type="nucleotide sequence ID" value="NZ_CP036279.1"/>
</dbReference>
<dbReference type="InterPro" id="IPR017850">
    <property type="entry name" value="Alkaline_phosphatase_core_sf"/>
</dbReference>
<dbReference type="Pfam" id="PF00884">
    <property type="entry name" value="Sulfatase"/>
    <property type="match status" value="1"/>
</dbReference>
<protein>
    <submittedName>
        <fullName evidence="5">Arylsulfatase</fullName>
        <ecNumber evidence="5">3.1.6.1</ecNumber>
    </submittedName>
</protein>
<evidence type="ECO:0000313" key="6">
    <source>
        <dbReference type="Proteomes" id="UP000317093"/>
    </source>
</evidence>
<dbReference type="GO" id="GO:0004065">
    <property type="term" value="F:arylsulfatase activity"/>
    <property type="evidence" value="ECO:0007669"/>
    <property type="project" value="UniProtKB-EC"/>
</dbReference>
<dbReference type="CDD" id="cd16027">
    <property type="entry name" value="SGSH"/>
    <property type="match status" value="1"/>
</dbReference>
<proteinExistence type="inferred from homology"/>
<sequence length="507" mass="57422" precursor="true">MRWCRALAVLCCLAVAIPVGSRSALAEAARPNIVWIVVEDMSADFRCYGQKVIETPNVDRLAKQGVKFTNAVVTAPVCSACRSALVTGMYQTSIGAHQHRSGRGEKKIHLPDFVVPVPELFQKADYHVNNLSFGDFVRSEAQVKKNPKVKTAKTDYNFESDPAMYDATHWAARKPGQPFFCQVQLRGGKLRGPGDGEKWPKQVEKTLGSRTDPSRVTLPPYLPDDPVIREDWAQYLDTVRYTDWEVGKILERLEQAGVLDQTYIYFLTDHGISHVRNKQYLYDGGMHVPLIVKGPAIEPASVREDPVEQIDLGASSLVLAGVGKPAWMQGRDIFAADYVPRDYAVSARDRCDETVDRIRALRSPRWKYIRNFHPERPYLAPNRYKDNKPILQAMRRRHASGQLNAEQARIMADTRPEEELYDLKNDPYEATNLAESPDHALRLISMRRALSDWVHWSGDRGQQTEPEGMYDSDMAVYLKALERRQPEGAQEIRDNIAQMKAWAAEGK</sequence>
<dbReference type="Gene3D" id="3.40.720.10">
    <property type="entry name" value="Alkaline Phosphatase, subunit A"/>
    <property type="match status" value="1"/>
</dbReference>
<keyword evidence="6" id="KW-1185">Reference proteome</keyword>
<organism evidence="5 6">
    <name type="scientific">Kolteria novifilia</name>
    <dbReference type="NCBI Taxonomy" id="2527975"/>
    <lineage>
        <taxon>Bacteria</taxon>
        <taxon>Pseudomonadati</taxon>
        <taxon>Planctomycetota</taxon>
        <taxon>Planctomycetia</taxon>
        <taxon>Kolteriales</taxon>
        <taxon>Kolteriaceae</taxon>
        <taxon>Kolteria</taxon>
    </lineage>
</organism>
<keyword evidence="2 5" id="KW-0378">Hydrolase</keyword>
<dbReference type="InterPro" id="IPR050738">
    <property type="entry name" value="Sulfatase"/>
</dbReference>
<feature type="chain" id="PRO_5022010390" evidence="3">
    <location>
        <begin position="29"/>
        <end position="507"/>
    </location>
</feature>
<evidence type="ECO:0000259" key="4">
    <source>
        <dbReference type="Pfam" id="PF00884"/>
    </source>
</evidence>